<keyword evidence="7" id="KW-1185">Reference proteome</keyword>
<protein>
    <submittedName>
        <fullName evidence="6">N-methyl-L-tryptophan oxidase</fullName>
    </submittedName>
</protein>
<dbReference type="AlphaFoldDB" id="A0A417YAQ8"/>
<name>A0A417YAQ8_9BACI</name>
<sequence length="374" mass="41710">MIYDVAIIGAGSMGMAAGYYLAKNGKTVALIDSNNPPHSNGSHHGETRIIRHAYGEGDSYVPLALRSQELWYELEQASNRKLFHQTGVLNIGSKESIFLQNVIQSVEKYKLSAEILTAQEINKRWPGYHLPDSLIGCFETNSGVLMSEEAIIAYRDLAIKHGANLYTNSQVQHLNVTNDLTTIELADQHIEAKQLIITAGKGTNQILSLLGYELPLQPVRKTFSWFEAKEEIYHSHTFPAWSYDNAIEIYYGFPSIDGAGIKIGRHDGGYPVQTKETLKAFGTYPEDKQDVTQFIHQYMSADLKHKQGKVCTYTNTPDGNFIIDRLPNYQNVITACGFSGHGFKFSSGVGELLSQMVIHGKSSLDIGYFSLDRF</sequence>
<dbReference type="OrthoDB" id="9794226at2"/>
<feature type="domain" description="FAD dependent oxidoreductase" evidence="5">
    <location>
        <begin position="4"/>
        <end position="356"/>
    </location>
</feature>
<dbReference type="GO" id="GO:0050660">
    <property type="term" value="F:flavin adenine dinucleotide binding"/>
    <property type="evidence" value="ECO:0007669"/>
    <property type="project" value="InterPro"/>
</dbReference>
<keyword evidence="4" id="KW-0560">Oxidoreductase</keyword>
<dbReference type="EMBL" id="QWEH01000020">
    <property type="protein sequence ID" value="RHW29773.1"/>
    <property type="molecule type" value="Genomic_DNA"/>
</dbReference>
<evidence type="ECO:0000313" key="6">
    <source>
        <dbReference type="EMBL" id="RHW29773.1"/>
    </source>
</evidence>
<dbReference type="RefSeq" id="WP_095313236.1">
    <property type="nucleotide sequence ID" value="NZ_JAMAWL010000002.1"/>
</dbReference>
<proteinExistence type="predicted"/>
<comment type="caution">
    <text evidence="6">The sequence shown here is derived from an EMBL/GenBank/DDBJ whole genome shotgun (WGS) entry which is preliminary data.</text>
</comment>
<dbReference type="Proteomes" id="UP000285456">
    <property type="component" value="Unassembled WGS sequence"/>
</dbReference>
<evidence type="ECO:0000256" key="2">
    <source>
        <dbReference type="ARBA" id="ARBA00022630"/>
    </source>
</evidence>
<dbReference type="PANTHER" id="PTHR10961:SF7">
    <property type="entry name" value="FAD DEPENDENT OXIDOREDUCTASE DOMAIN-CONTAINING PROTEIN"/>
    <property type="match status" value="1"/>
</dbReference>
<dbReference type="InterPro" id="IPR036188">
    <property type="entry name" value="FAD/NAD-bd_sf"/>
</dbReference>
<dbReference type="SUPFAM" id="SSF51905">
    <property type="entry name" value="FAD/NAD(P)-binding domain"/>
    <property type="match status" value="1"/>
</dbReference>
<dbReference type="Gene3D" id="3.50.50.60">
    <property type="entry name" value="FAD/NAD(P)-binding domain"/>
    <property type="match status" value="1"/>
</dbReference>
<dbReference type="Pfam" id="PF01266">
    <property type="entry name" value="DAO"/>
    <property type="match status" value="1"/>
</dbReference>
<comment type="cofactor">
    <cofactor evidence="1">
        <name>FAD</name>
        <dbReference type="ChEBI" id="CHEBI:57692"/>
    </cofactor>
</comment>
<evidence type="ECO:0000256" key="4">
    <source>
        <dbReference type="ARBA" id="ARBA00023002"/>
    </source>
</evidence>
<evidence type="ECO:0000256" key="3">
    <source>
        <dbReference type="ARBA" id="ARBA00022827"/>
    </source>
</evidence>
<evidence type="ECO:0000259" key="5">
    <source>
        <dbReference type="Pfam" id="PF01266"/>
    </source>
</evidence>
<dbReference type="InterPro" id="IPR045170">
    <property type="entry name" value="MTOX"/>
</dbReference>
<evidence type="ECO:0000256" key="1">
    <source>
        <dbReference type="ARBA" id="ARBA00001974"/>
    </source>
</evidence>
<gene>
    <name evidence="6" type="ORF">D1B32_20710</name>
</gene>
<dbReference type="NCBIfam" id="NF008425">
    <property type="entry name" value="PRK11259.1"/>
    <property type="match status" value="1"/>
</dbReference>
<dbReference type="GO" id="GO:0005829">
    <property type="term" value="C:cytosol"/>
    <property type="evidence" value="ECO:0007669"/>
    <property type="project" value="TreeGrafter"/>
</dbReference>
<keyword evidence="2" id="KW-0285">Flavoprotein</keyword>
<dbReference type="InterPro" id="IPR006076">
    <property type="entry name" value="FAD-dep_OxRdtase"/>
</dbReference>
<dbReference type="Gene3D" id="3.30.9.10">
    <property type="entry name" value="D-Amino Acid Oxidase, subunit A, domain 2"/>
    <property type="match status" value="1"/>
</dbReference>
<evidence type="ECO:0000313" key="7">
    <source>
        <dbReference type="Proteomes" id="UP000285456"/>
    </source>
</evidence>
<keyword evidence="3" id="KW-0274">FAD</keyword>
<accession>A0A417YAQ8</accession>
<dbReference type="PANTHER" id="PTHR10961">
    <property type="entry name" value="PEROXISOMAL SARCOSINE OXIDASE"/>
    <property type="match status" value="1"/>
</dbReference>
<reference evidence="6 7" key="1">
    <citation type="journal article" date="2007" name="Int. J. Syst. Evol. Microbiol.">
        <title>Oceanobacillus profundus sp. nov., isolated from a deep-sea sediment core.</title>
        <authorList>
            <person name="Kim Y.G."/>
            <person name="Choi D.H."/>
            <person name="Hyun S."/>
            <person name="Cho B.C."/>
        </authorList>
    </citation>
    <scope>NUCLEOTIDE SEQUENCE [LARGE SCALE GENOMIC DNA]</scope>
    <source>
        <strain evidence="6 7">DSM 18246</strain>
    </source>
</reference>
<organism evidence="6 7">
    <name type="scientific">Oceanobacillus profundus</name>
    <dbReference type="NCBI Taxonomy" id="372463"/>
    <lineage>
        <taxon>Bacteria</taxon>
        <taxon>Bacillati</taxon>
        <taxon>Bacillota</taxon>
        <taxon>Bacilli</taxon>
        <taxon>Bacillales</taxon>
        <taxon>Bacillaceae</taxon>
        <taxon>Oceanobacillus</taxon>
    </lineage>
</organism>
<dbReference type="SUPFAM" id="SSF54373">
    <property type="entry name" value="FAD-linked reductases, C-terminal domain"/>
    <property type="match status" value="1"/>
</dbReference>
<dbReference type="GO" id="GO:0008115">
    <property type="term" value="F:sarcosine oxidase activity"/>
    <property type="evidence" value="ECO:0007669"/>
    <property type="project" value="TreeGrafter"/>
</dbReference>